<accession>T1JZJ3</accession>
<dbReference type="EnsemblMetazoa" id="tetur03g04150.1">
    <property type="protein sequence ID" value="tetur03g04150.1"/>
    <property type="gene ID" value="tetur03g04150"/>
</dbReference>
<reference evidence="2" key="1">
    <citation type="submission" date="2011-08" db="EMBL/GenBank/DDBJ databases">
        <authorList>
            <person name="Rombauts S."/>
        </authorList>
    </citation>
    <scope>NUCLEOTIDE SEQUENCE</scope>
    <source>
        <strain evidence="2">London</strain>
    </source>
</reference>
<organism evidence="1 2">
    <name type="scientific">Tetranychus urticae</name>
    <name type="common">Two-spotted spider mite</name>
    <dbReference type="NCBI Taxonomy" id="32264"/>
    <lineage>
        <taxon>Eukaryota</taxon>
        <taxon>Metazoa</taxon>
        <taxon>Ecdysozoa</taxon>
        <taxon>Arthropoda</taxon>
        <taxon>Chelicerata</taxon>
        <taxon>Arachnida</taxon>
        <taxon>Acari</taxon>
        <taxon>Acariformes</taxon>
        <taxon>Trombidiformes</taxon>
        <taxon>Prostigmata</taxon>
        <taxon>Eleutherengona</taxon>
        <taxon>Raphignathae</taxon>
        <taxon>Tetranychoidea</taxon>
        <taxon>Tetranychidae</taxon>
        <taxon>Tetranychus</taxon>
    </lineage>
</organism>
<evidence type="ECO:0000313" key="2">
    <source>
        <dbReference type="Proteomes" id="UP000015104"/>
    </source>
</evidence>
<proteinExistence type="predicted"/>
<reference evidence="1" key="2">
    <citation type="submission" date="2015-06" db="UniProtKB">
        <authorList>
            <consortium name="EnsemblMetazoa"/>
        </authorList>
    </citation>
    <scope>IDENTIFICATION</scope>
</reference>
<protein>
    <submittedName>
        <fullName evidence="1">Uncharacterized protein</fullName>
    </submittedName>
</protein>
<dbReference type="AlphaFoldDB" id="T1JZJ3"/>
<dbReference type="Proteomes" id="UP000015104">
    <property type="component" value="Unassembled WGS sequence"/>
</dbReference>
<keyword evidence="2" id="KW-1185">Reference proteome</keyword>
<dbReference type="EMBL" id="CAEY01001120">
    <property type="status" value="NOT_ANNOTATED_CDS"/>
    <property type="molecule type" value="Genomic_DNA"/>
</dbReference>
<sequence>MAKVKCHEFVISVWIQMNLSSCINVFLIK</sequence>
<name>T1JZJ3_TETUR</name>
<dbReference type="HOGENOM" id="CLU_3410994_0_0_1"/>
<evidence type="ECO:0000313" key="1">
    <source>
        <dbReference type="EnsemblMetazoa" id="tetur03g04150.1"/>
    </source>
</evidence>